<comment type="similarity">
    <text evidence="2">Belongs to the NlpA lipoprotein family.</text>
</comment>
<dbReference type="PANTHER" id="PTHR30429:SF0">
    <property type="entry name" value="METHIONINE-BINDING LIPOPROTEIN METQ"/>
    <property type="match status" value="1"/>
</dbReference>
<evidence type="ECO:0000256" key="5">
    <source>
        <dbReference type="ARBA" id="ARBA00023139"/>
    </source>
</evidence>
<keyword evidence="6" id="KW-0449">Lipoprotein</keyword>
<evidence type="ECO:0000256" key="2">
    <source>
        <dbReference type="ARBA" id="ARBA00008973"/>
    </source>
</evidence>
<comment type="caution">
    <text evidence="7">The sequence shown here is derived from an EMBL/GenBank/DDBJ whole genome shotgun (WGS) entry which is preliminary data.</text>
</comment>
<protein>
    <submittedName>
        <fullName evidence="7">Metal ABC transporter substrate-binding protein</fullName>
    </submittedName>
</protein>
<evidence type="ECO:0000256" key="4">
    <source>
        <dbReference type="ARBA" id="ARBA00023136"/>
    </source>
</evidence>
<evidence type="ECO:0000256" key="3">
    <source>
        <dbReference type="ARBA" id="ARBA00022729"/>
    </source>
</evidence>
<evidence type="ECO:0000313" key="7">
    <source>
        <dbReference type="EMBL" id="NHM14110.1"/>
    </source>
</evidence>
<dbReference type="PANTHER" id="PTHR30429">
    <property type="entry name" value="D-METHIONINE-BINDING LIPOPROTEIN METQ"/>
    <property type="match status" value="1"/>
</dbReference>
<dbReference type="SUPFAM" id="SSF53850">
    <property type="entry name" value="Periplasmic binding protein-like II"/>
    <property type="match status" value="1"/>
</dbReference>
<sequence>MIRGGAMAQESTCQMWRRLAVAATVLTVLLWCAGAAWGCAPASRTDGGAVSAGGPNVLVIAATPEPQGAILENVAAPLLEQKGIALEVRMYETYDEANEAVQSGEVDGGYFETTITMEAYNKQHNADLVSVSLIHYEPFGLYSFKYDNLADVPGGARIALPEHRTSLDRALRLLASQGLIELDVGGGVLATIENVSRNPRGFKLAMTSADGVASLMRNADVGALNGNYAIGAGFSVKDDALAWEDPKGTVALAYANALVAKESKAKDPRLQALTEALLSQEAQDYVSTNYRGLVMLNPQAAQAYQRALSDSGAQER</sequence>
<evidence type="ECO:0000256" key="6">
    <source>
        <dbReference type="ARBA" id="ARBA00023288"/>
    </source>
</evidence>
<reference evidence="7 8" key="1">
    <citation type="submission" date="2019-11" db="EMBL/GenBank/DDBJ databases">
        <title>Eggerthellaceae novel genus isolated from the rectal contents of marmort.</title>
        <authorList>
            <person name="Zhang G."/>
        </authorList>
    </citation>
    <scope>NUCLEOTIDE SEQUENCE [LARGE SCALE GENOMIC DNA]</scope>
    <source>
        <strain evidence="8">zg-886</strain>
    </source>
</reference>
<accession>A0ABX0IH97</accession>
<proteinExistence type="inferred from homology"/>
<keyword evidence="5" id="KW-0564">Palmitate</keyword>
<dbReference type="Gene3D" id="3.40.190.10">
    <property type="entry name" value="Periplasmic binding protein-like II"/>
    <property type="match status" value="2"/>
</dbReference>
<evidence type="ECO:0000313" key="8">
    <source>
        <dbReference type="Proteomes" id="UP000636394"/>
    </source>
</evidence>
<keyword evidence="3" id="KW-0732">Signal</keyword>
<keyword evidence="4" id="KW-0472">Membrane</keyword>
<dbReference type="EMBL" id="WPCR01000005">
    <property type="protein sequence ID" value="NHM14110.1"/>
    <property type="molecule type" value="Genomic_DNA"/>
</dbReference>
<evidence type="ECO:0000256" key="1">
    <source>
        <dbReference type="ARBA" id="ARBA00004635"/>
    </source>
</evidence>
<comment type="subcellular location">
    <subcellularLocation>
        <location evidence="1">Membrane</location>
        <topology evidence="1">Lipid-anchor</topology>
    </subcellularLocation>
</comment>
<dbReference type="Proteomes" id="UP000636394">
    <property type="component" value="Unassembled WGS sequence"/>
</dbReference>
<name>A0ABX0IH97_9ACTN</name>
<keyword evidence="8" id="KW-1185">Reference proteome</keyword>
<organism evidence="7 8">
    <name type="scientific">Xiamenia xianingshaonis</name>
    <dbReference type="NCBI Taxonomy" id="2682776"/>
    <lineage>
        <taxon>Bacteria</taxon>
        <taxon>Bacillati</taxon>
        <taxon>Actinomycetota</taxon>
        <taxon>Coriobacteriia</taxon>
        <taxon>Eggerthellales</taxon>
        <taxon>Eggerthellaceae</taxon>
        <taxon>Xiamenia</taxon>
    </lineage>
</organism>
<gene>
    <name evidence="7" type="ORF">GMI68_04910</name>
</gene>
<dbReference type="Pfam" id="PF03180">
    <property type="entry name" value="Lipoprotein_9"/>
    <property type="match status" value="1"/>
</dbReference>
<dbReference type="InterPro" id="IPR004872">
    <property type="entry name" value="Lipoprotein_NlpA"/>
</dbReference>